<dbReference type="EMBL" id="RCNU01000001">
    <property type="protein sequence ID" value="RWR00356.1"/>
    <property type="molecule type" value="Genomic_DNA"/>
</dbReference>
<comment type="caution">
    <text evidence="1">The sequence shown here is derived from an EMBL/GenBank/DDBJ whole genome shotgun (WGS) entry which is preliminary data.</text>
</comment>
<dbReference type="AlphaFoldDB" id="A0A443I8S9"/>
<dbReference type="RefSeq" id="XP_028490000.1">
    <property type="nucleotide sequence ID" value="XM_028629712.1"/>
</dbReference>
<dbReference type="InterPro" id="IPR011009">
    <property type="entry name" value="Kinase-like_dom_sf"/>
</dbReference>
<sequence>MLITEKEILNPSIPDLPSKELVIELCKREGSRRNHLTYSSKDREIFIKYNNASMSEAHTQLFFYNYMMSKDNPVFRIPEIYHAFQTEGKGTYILKENIDIEGQASDEQRVQALCELVSVPPPSGVFGNIGGGLIRHPIFDDEEAPVHFASTAKLEAYINRALQWFNRINGRQDKVDFSNEPLMCYYADFHRNNFPVDVNGQLWVIDFEHAGVLPSSFMSYALRAHPRGLSHSLRKEIPVPVSNNLVAMGNASYIFKCVHNDFHISPERTPDHQPGQ</sequence>
<accession>A0A443I8S9</accession>
<evidence type="ECO:0008006" key="3">
    <source>
        <dbReference type="Google" id="ProtNLM"/>
    </source>
</evidence>
<proteinExistence type="predicted"/>
<protein>
    <recommendedName>
        <fullName evidence="3">Aminoglycoside phosphotransferase domain-containing protein</fullName>
    </recommendedName>
</protein>
<evidence type="ECO:0000313" key="2">
    <source>
        <dbReference type="Proteomes" id="UP000283841"/>
    </source>
</evidence>
<evidence type="ECO:0000313" key="1">
    <source>
        <dbReference type="EMBL" id="RWR00356.1"/>
    </source>
</evidence>
<keyword evidence="2" id="KW-1185">Reference proteome</keyword>
<dbReference type="VEuPathDB" id="FungiDB:C8Q69DRAFT_454606"/>
<organism evidence="1 2">
    <name type="scientific">Byssochlamys spectabilis</name>
    <name type="common">Paecilomyces variotii</name>
    <dbReference type="NCBI Taxonomy" id="264951"/>
    <lineage>
        <taxon>Eukaryota</taxon>
        <taxon>Fungi</taxon>
        <taxon>Dikarya</taxon>
        <taxon>Ascomycota</taxon>
        <taxon>Pezizomycotina</taxon>
        <taxon>Eurotiomycetes</taxon>
        <taxon>Eurotiomycetidae</taxon>
        <taxon>Eurotiales</taxon>
        <taxon>Thermoascaceae</taxon>
        <taxon>Paecilomyces</taxon>
    </lineage>
</organism>
<dbReference type="SUPFAM" id="SSF56112">
    <property type="entry name" value="Protein kinase-like (PK-like)"/>
    <property type="match status" value="1"/>
</dbReference>
<gene>
    <name evidence="1" type="ORF">C8Q69DRAFT_454606</name>
</gene>
<reference evidence="1 2" key="1">
    <citation type="journal article" date="2018" name="Front. Microbiol.">
        <title>Genomic and genetic insights into a cosmopolitan fungus, Paecilomyces variotii (Eurotiales).</title>
        <authorList>
            <person name="Urquhart A.S."/>
            <person name="Mondo S.J."/>
            <person name="Makela M.R."/>
            <person name="Hane J.K."/>
            <person name="Wiebenga A."/>
            <person name="He G."/>
            <person name="Mihaltcheva S."/>
            <person name="Pangilinan J."/>
            <person name="Lipzen A."/>
            <person name="Barry K."/>
            <person name="de Vries R.P."/>
            <person name="Grigoriev I.V."/>
            <person name="Idnurm A."/>
        </authorList>
    </citation>
    <scope>NUCLEOTIDE SEQUENCE [LARGE SCALE GENOMIC DNA]</scope>
    <source>
        <strain evidence="1 2">CBS 101075</strain>
    </source>
</reference>
<dbReference type="Proteomes" id="UP000283841">
    <property type="component" value="Unassembled WGS sequence"/>
</dbReference>
<dbReference type="GeneID" id="39598989"/>
<dbReference type="STRING" id="264951.A0A443I8S9"/>
<name>A0A443I8S9_BYSSP</name>